<reference evidence="1 2" key="2">
    <citation type="journal article" date="2022" name="Mol. Ecol. Resour.">
        <title>The genomes of chicory, endive, great burdock and yacon provide insights into Asteraceae paleo-polyploidization history and plant inulin production.</title>
        <authorList>
            <person name="Fan W."/>
            <person name="Wang S."/>
            <person name="Wang H."/>
            <person name="Wang A."/>
            <person name="Jiang F."/>
            <person name="Liu H."/>
            <person name="Zhao H."/>
            <person name="Xu D."/>
            <person name="Zhang Y."/>
        </authorList>
    </citation>
    <scope>NUCLEOTIDE SEQUENCE [LARGE SCALE GENOMIC DNA]</scope>
    <source>
        <strain evidence="2">cv. Punajuju</strain>
        <tissue evidence="1">Leaves</tissue>
    </source>
</reference>
<evidence type="ECO:0000313" key="1">
    <source>
        <dbReference type="EMBL" id="KAI3721283.1"/>
    </source>
</evidence>
<sequence length="97" mass="11150">MKFLKAVCDCDCDCGYINKQNAKKTKTSSSILTYICQHLYTSISSIKITHSLQLKRVFGRGFVFIFVQEETRELCFRFGNFKGGVNLRIIIRSDVAR</sequence>
<gene>
    <name evidence="1" type="ORF">L2E82_32289</name>
</gene>
<keyword evidence="2" id="KW-1185">Reference proteome</keyword>
<reference evidence="2" key="1">
    <citation type="journal article" date="2022" name="Mol. Ecol. Resour.">
        <title>The genomes of chicory, endive, great burdock and yacon provide insights into Asteraceae palaeo-polyploidization history and plant inulin production.</title>
        <authorList>
            <person name="Fan W."/>
            <person name="Wang S."/>
            <person name="Wang H."/>
            <person name="Wang A."/>
            <person name="Jiang F."/>
            <person name="Liu H."/>
            <person name="Zhao H."/>
            <person name="Xu D."/>
            <person name="Zhang Y."/>
        </authorList>
    </citation>
    <scope>NUCLEOTIDE SEQUENCE [LARGE SCALE GENOMIC DNA]</scope>
    <source>
        <strain evidence="2">cv. Punajuju</strain>
    </source>
</reference>
<protein>
    <submittedName>
        <fullName evidence="1">Uncharacterized protein</fullName>
    </submittedName>
</protein>
<accession>A0ACB9BH55</accession>
<dbReference type="EMBL" id="CM042014">
    <property type="protein sequence ID" value="KAI3721283.1"/>
    <property type="molecule type" value="Genomic_DNA"/>
</dbReference>
<proteinExistence type="predicted"/>
<evidence type="ECO:0000313" key="2">
    <source>
        <dbReference type="Proteomes" id="UP001055811"/>
    </source>
</evidence>
<comment type="caution">
    <text evidence="1">The sequence shown here is derived from an EMBL/GenBank/DDBJ whole genome shotgun (WGS) entry which is preliminary data.</text>
</comment>
<name>A0ACB9BH55_CICIN</name>
<organism evidence="1 2">
    <name type="scientific">Cichorium intybus</name>
    <name type="common">Chicory</name>
    <dbReference type="NCBI Taxonomy" id="13427"/>
    <lineage>
        <taxon>Eukaryota</taxon>
        <taxon>Viridiplantae</taxon>
        <taxon>Streptophyta</taxon>
        <taxon>Embryophyta</taxon>
        <taxon>Tracheophyta</taxon>
        <taxon>Spermatophyta</taxon>
        <taxon>Magnoliopsida</taxon>
        <taxon>eudicotyledons</taxon>
        <taxon>Gunneridae</taxon>
        <taxon>Pentapetalae</taxon>
        <taxon>asterids</taxon>
        <taxon>campanulids</taxon>
        <taxon>Asterales</taxon>
        <taxon>Asteraceae</taxon>
        <taxon>Cichorioideae</taxon>
        <taxon>Cichorieae</taxon>
        <taxon>Cichoriinae</taxon>
        <taxon>Cichorium</taxon>
    </lineage>
</organism>
<dbReference type="Proteomes" id="UP001055811">
    <property type="component" value="Linkage Group LG06"/>
</dbReference>